<dbReference type="PANTHER" id="PTHR36617:SF15">
    <property type="entry name" value="REVERSE TRANSCRIPTASE ZINC-BINDING DOMAIN-CONTAINING PROTEIN"/>
    <property type="match status" value="1"/>
</dbReference>
<accession>A0A2N9ERW8</accession>
<evidence type="ECO:0000259" key="4">
    <source>
        <dbReference type="Pfam" id="PF22936"/>
    </source>
</evidence>
<evidence type="ECO:0008006" key="6">
    <source>
        <dbReference type="Google" id="ProtNLM"/>
    </source>
</evidence>
<feature type="domain" description="Retrovirus-related Pol polyprotein from transposon TNT 1-94-like beta-barrel" evidence="4">
    <location>
        <begin position="170"/>
        <end position="236"/>
    </location>
</feature>
<evidence type="ECO:0000259" key="2">
    <source>
        <dbReference type="Pfam" id="PF00078"/>
    </source>
</evidence>
<dbReference type="Pfam" id="PF13966">
    <property type="entry name" value="zf-RVT"/>
    <property type="match status" value="1"/>
</dbReference>
<dbReference type="Pfam" id="PF00078">
    <property type="entry name" value="RVT_1"/>
    <property type="match status" value="1"/>
</dbReference>
<organism evidence="5">
    <name type="scientific">Fagus sylvatica</name>
    <name type="common">Beechnut</name>
    <dbReference type="NCBI Taxonomy" id="28930"/>
    <lineage>
        <taxon>Eukaryota</taxon>
        <taxon>Viridiplantae</taxon>
        <taxon>Streptophyta</taxon>
        <taxon>Embryophyta</taxon>
        <taxon>Tracheophyta</taxon>
        <taxon>Spermatophyta</taxon>
        <taxon>Magnoliopsida</taxon>
        <taxon>eudicotyledons</taxon>
        <taxon>Gunneridae</taxon>
        <taxon>Pentapetalae</taxon>
        <taxon>rosids</taxon>
        <taxon>fabids</taxon>
        <taxon>Fagales</taxon>
        <taxon>Fagaceae</taxon>
        <taxon>Fagus</taxon>
    </lineage>
</organism>
<evidence type="ECO:0000313" key="5">
    <source>
        <dbReference type="EMBL" id="SPC77585.1"/>
    </source>
</evidence>
<feature type="domain" description="Reverse transcriptase" evidence="2">
    <location>
        <begin position="918"/>
        <end position="1043"/>
    </location>
</feature>
<sequence length="1388" mass="158561">MIYQRAIKIAYNIPCIELAVIHPNSIDATYQRGSQYQLHPKYQLPPPLPNPNYFLVLEGMFDKVLSLHCCIYVQIGTGASIGADSAMKIELGIVKFDGTGNFGLWQRRVKNLLVQQGLVKALYGKTKKPEKMTDDEWEELDMKVVSTIRPLLADELMYNVMEENSTTGIWNWFDTYRSINCGSVRMGNDATCTIIGMGTIKIKMSDGVVRTLEEVRHIPDMKKNLISLGTLDSKGYSYKSENGIMKVSKGAIVVMTGQKISSNVYKLLGNTILGGVAAVAESEDDDTLLWTYAARAYDSAKSMVSRDTSQYGKLLNKMGRLRDLTGPLQRQLDVLRLNAELPKNSFGQKQWIWLVISSIDHLELHLMGNVAEGSEDRDVVFDEKSMTKAFKEEKSQAAESSNNIGRSTVQVELDELESQSNEEPHSNDQEQDSTRSDRPKRNKRPPVRYGFEDLVSYALLTSSEDPSTFQEAIESSEKDKWMEAMVASGYSEGWFDDESMVDSMVEVLEPASEGFSTGQEAQSPLSVEPIAISYPPEMEQKPAIEESIPPKDEPSDWVREKYRELGEYLGASYEGYESEVMGLLSAIEQLGFKKKEGSLVTPKAPSKSSRGARELKNLSLAMNGPSRGFMALMTPLLGEFSGRRWLVLIASGMFHGWWAMTLTWFVFQLRDGGQRILPLPCKTSLILFLHLASWTFQWPDGRYTWSNSQSRSRLDCFLFTPTIEDHFSTLVQRRLPRLCSDQFPILLECGSIEHGRRPFRFENMWLKSEGFLTKVKGWWESYSFQGSPSFVVANKLKALKRDFKIWNEEEFGHIDGRKSSLSATVKNLDDTKDVRNLSYTERVQRDQAKAELENTLLIEEISWRQKSRSLWLKEGDKNTKFFHRIANSHRRKNSIGQLNADGETITDTTEINTKIVDFYSNLFTEGDPLSPLLFIIVMEALSRLLARARDGGYISGFDVGRVNHISISHLLFADETLILCGAARDKLWHLKYVFGWFQATSGLKINLGKSKLIPVGIVPEVEELAAVLGCKVATLPISYLGLPLGASFKQKTIWHAQRIEKIQWDFLWGEMGDEFKYHLVAGPHGKSLWKHIRKGWPQFADHVYFRVGDGAHIKFWQHQWCGEIPLERRFPELYQLASNREASVKDVALYDGTSFHWNVSFTRLVQDWELESIAEFLDVIYTVVPTQGVLDTICWKPTAQKEFSVNSFYQCLLSPTHRDYPWKSVWKPRVPSKVNFFIWTTSLGKVLTIDNLWKRQLVIMDWCCMCKEARESIDHLFLHSHTARELWALIFSLFGVWWVMPRHVVDLLACWSGRTRKCRAASIWGLIPHCLMWVIWKERNARSCEDLEKTIQELKQCFLSMLLAWVNASGTPHFNSVYELINFCHFTL</sequence>
<dbReference type="InterPro" id="IPR000477">
    <property type="entry name" value="RT_dom"/>
</dbReference>
<gene>
    <name evidence="5" type="ORF">FSB_LOCUS5467</name>
</gene>
<name>A0A2N9ERW8_FAGSY</name>
<feature type="domain" description="Reverse transcriptase zinc-binding" evidence="3">
    <location>
        <begin position="1203"/>
        <end position="1287"/>
    </location>
</feature>
<dbReference type="PANTHER" id="PTHR36617">
    <property type="entry name" value="PROTEIN, PUTATIVE-RELATED"/>
    <property type="match status" value="1"/>
</dbReference>
<dbReference type="InterPro" id="IPR054722">
    <property type="entry name" value="PolX-like_BBD"/>
</dbReference>
<feature type="compositionally biased region" description="Basic and acidic residues" evidence="1">
    <location>
        <begin position="422"/>
        <end position="439"/>
    </location>
</feature>
<evidence type="ECO:0000259" key="3">
    <source>
        <dbReference type="Pfam" id="PF13966"/>
    </source>
</evidence>
<dbReference type="Pfam" id="PF22936">
    <property type="entry name" value="Pol_BBD"/>
    <property type="match status" value="1"/>
</dbReference>
<protein>
    <recommendedName>
        <fullName evidence="6">Reverse transcriptase domain-containing protein</fullName>
    </recommendedName>
</protein>
<feature type="region of interest" description="Disordered" evidence="1">
    <location>
        <begin position="414"/>
        <end position="447"/>
    </location>
</feature>
<dbReference type="EMBL" id="OIVN01000280">
    <property type="protein sequence ID" value="SPC77585.1"/>
    <property type="molecule type" value="Genomic_DNA"/>
</dbReference>
<reference evidence="5" key="1">
    <citation type="submission" date="2018-02" db="EMBL/GenBank/DDBJ databases">
        <authorList>
            <person name="Cohen D.B."/>
            <person name="Kent A.D."/>
        </authorList>
    </citation>
    <scope>NUCLEOTIDE SEQUENCE</scope>
</reference>
<dbReference type="InterPro" id="IPR026960">
    <property type="entry name" value="RVT-Znf"/>
</dbReference>
<proteinExistence type="predicted"/>
<evidence type="ECO:0000256" key="1">
    <source>
        <dbReference type="SAM" id="MobiDB-lite"/>
    </source>
</evidence>